<dbReference type="SMART" id="SM00698">
    <property type="entry name" value="MORN"/>
    <property type="match status" value="8"/>
</dbReference>
<sequence>MASVSTKGLRYVGETRNQTRHGYGVYKYSNKFFTYEGEWKEGKKHGHGKLLMSDGSFYEGEFINGEIEGHGYRKWATTRNTYSGQFYNGELHGHGVMTYGPGGSYEGEWQHNRRQGHGVLKLSDGTHYEGSFHNNIRHGEGSQTYVNNDRYIGDWIMDRRQGSGELRCHDGTIYDGQWRNDMYNGQGTMIHCSGMVYEGMWINNKPAQEAAEIVILGEQVIELQQGQPFTIEVEIRTAEGEVVDCEQNRRLRISAGFKHYLPNQGMPLFDLIEEMEETPIPTPYGYDIVAYPLTDYENLKEKLSEFVLKPSTAATDALTVVTDAMTADNVSVTLEEDGEGEADLGPEVAPSAEVPPSTAAETTVAPSEMTGEEISESPLPPPVDNRIVEKGKAEFLDVVLPPAPFGYQPFSILDITLEEEAQKKAKNSKTAGLANQLRVGAKLNKSIASPTPSGKQSLVSPSPSAQGRSASRTPSGRVPAAASPSPSVYRETRTPGIDEINMKSDQFTVDKLKDFKLSKAKREKYYGDLRYARPGEYVILIDDITEPPFLGFRLPTAFCLAKVAFPKKSKKVAKSKKDSKSSTKLAAGGD</sequence>
<dbReference type="AlphaFoldDB" id="A0A7M7SZE0"/>
<evidence type="ECO:0008006" key="5">
    <source>
        <dbReference type="Google" id="ProtNLM"/>
    </source>
</evidence>
<protein>
    <recommendedName>
        <fullName evidence="5">MORN repeat-containing protein 1</fullName>
    </recommendedName>
</protein>
<dbReference type="RefSeq" id="XP_030842605.1">
    <property type="nucleotide sequence ID" value="XM_030986745.1"/>
</dbReference>
<dbReference type="EnsemblMetazoa" id="XM_030986745">
    <property type="protein sequence ID" value="XP_030842605"/>
    <property type="gene ID" value="LOC588747"/>
</dbReference>
<reference evidence="3" key="2">
    <citation type="submission" date="2021-01" db="UniProtKB">
        <authorList>
            <consortium name="EnsemblMetazoa"/>
        </authorList>
    </citation>
    <scope>IDENTIFICATION</scope>
</reference>
<feature type="region of interest" description="Disordered" evidence="2">
    <location>
        <begin position="336"/>
        <end position="385"/>
    </location>
</feature>
<dbReference type="SUPFAM" id="SSF82185">
    <property type="entry name" value="Histone H3 K4-specific methyltransferase SET7/9 N-terminal domain"/>
    <property type="match status" value="2"/>
</dbReference>
<dbReference type="GeneID" id="588747"/>
<accession>A0A7M7SZE0</accession>
<keyword evidence="1" id="KW-0677">Repeat</keyword>
<dbReference type="Gene3D" id="2.20.110.10">
    <property type="entry name" value="Histone H3 K4-specific methyltransferase SET7/9 N-terminal domain"/>
    <property type="match status" value="3"/>
</dbReference>
<evidence type="ECO:0000313" key="3">
    <source>
        <dbReference type="EnsemblMetazoa" id="XP_030842605"/>
    </source>
</evidence>
<dbReference type="KEGG" id="spu:588747"/>
<dbReference type="InParanoid" id="A0A7M7SZE0"/>
<dbReference type="PANTHER" id="PTHR23084">
    <property type="entry name" value="PHOSPHATIDYLINOSITOL-4-PHOSPHATE 5-KINASE RELATED"/>
    <property type="match status" value="1"/>
</dbReference>
<proteinExistence type="predicted"/>
<dbReference type="InterPro" id="IPR003409">
    <property type="entry name" value="MORN"/>
</dbReference>
<organism evidence="3 4">
    <name type="scientific">Strongylocentrotus purpuratus</name>
    <name type="common">Purple sea urchin</name>
    <dbReference type="NCBI Taxonomy" id="7668"/>
    <lineage>
        <taxon>Eukaryota</taxon>
        <taxon>Metazoa</taxon>
        <taxon>Echinodermata</taxon>
        <taxon>Eleutherozoa</taxon>
        <taxon>Echinozoa</taxon>
        <taxon>Echinoidea</taxon>
        <taxon>Euechinoidea</taxon>
        <taxon>Echinacea</taxon>
        <taxon>Camarodonta</taxon>
        <taxon>Echinidea</taxon>
        <taxon>Strongylocentrotidae</taxon>
        <taxon>Strongylocentrotus</taxon>
    </lineage>
</organism>
<dbReference type="CTD" id="79906"/>
<feature type="compositionally biased region" description="Polar residues" evidence="2">
    <location>
        <begin position="446"/>
        <end position="474"/>
    </location>
</feature>
<dbReference type="Pfam" id="PF02493">
    <property type="entry name" value="MORN"/>
    <property type="match status" value="8"/>
</dbReference>
<evidence type="ECO:0000256" key="1">
    <source>
        <dbReference type="ARBA" id="ARBA00022737"/>
    </source>
</evidence>
<evidence type="ECO:0000313" key="4">
    <source>
        <dbReference type="Proteomes" id="UP000007110"/>
    </source>
</evidence>
<reference evidence="4" key="1">
    <citation type="submission" date="2015-02" db="EMBL/GenBank/DDBJ databases">
        <title>Genome sequencing for Strongylocentrotus purpuratus.</title>
        <authorList>
            <person name="Murali S."/>
            <person name="Liu Y."/>
            <person name="Vee V."/>
            <person name="English A."/>
            <person name="Wang M."/>
            <person name="Skinner E."/>
            <person name="Han Y."/>
            <person name="Muzny D.M."/>
            <person name="Worley K.C."/>
            <person name="Gibbs R.A."/>
        </authorList>
    </citation>
    <scope>NUCLEOTIDE SEQUENCE</scope>
</reference>
<dbReference type="OMA" id="HGFRRWA"/>
<dbReference type="Proteomes" id="UP000007110">
    <property type="component" value="Unassembled WGS sequence"/>
</dbReference>
<feature type="region of interest" description="Disordered" evidence="2">
    <location>
        <begin position="446"/>
        <end position="496"/>
    </location>
</feature>
<name>A0A7M7SZE0_STRPU</name>
<keyword evidence="4" id="KW-1185">Reference proteome</keyword>
<evidence type="ECO:0000256" key="2">
    <source>
        <dbReference type="SAM" id="MobiDB-lite"/>
    </source>
</evidence>
<dbReference type="PANTHER" id="PTHR23084:SF263">
    <property type="entry name" value="MORN REPEAT-CONTAINING PROTEIN 1"/>
    <property type="match status" value="1"/>
</dbReference>
<dbReference type="OrthoDB" id="423343at2759"/>